<dbReference type="InterPro" id="IPR010918">
    <property type="entry name" value="PurM-like_C_dom"/>
</dbReference>
<evidence type="ECO:0000313" key="4">
    <source>
        <dbReference type="EMBL" id="OPJ60694.1"/>
    </source>
</evidence>
<dbReference type="InterPro" id="IPR016188">
    <property type="entry name" value="PurM-like_N"/>
</dbReference>
<reference evidence="4 6" key="1">
    <citation type="submission" date="2017-03" db="EMBL/GenBank/DDBJ databases">
        <title>Genome sequence of Clostridium chromiireducens DSM 23318.</title>
        <authorList>
            <person name="Poehlein A."/>
            <person name="Daniel R."/>
        </authorList>
    </citation>
    <scope>NUCLEOTIDE SEQUENCE [LARGE SCALE GENOMIC DNA]</scope>
    <source>
        <strain evidence="4 6">DSM 23318</strain>
    </source>
</reference>
<feature type="domain" description="PurM-like N-terminal" evidence="2">
    <location>
        <begin position="38"/>
        <end position="150"/>
    </location>
</feature>
<keyword evidence="6" id="KW-1185">Reference proteome</keyword>
<evidence type="ECO:0000259" key="2">
    <source>
        <dbReference type="Pfam" id="PF00586"/>
    </source>
</evidence>
<dbReference type="RefSeq" id="WP_079440454.1">
    <property type="nucleotide sequence ID" value="NZ_MZGT01000037.1"/>
</dbReference>
<dbReference type="Proteomes" id="UP000191056">
    <property type="component" value="Unassembled WGS sequence"/>
</dbReference>
<sequence length="336" mass="35756">MSDNQILLSHGSGGKQTNSLISDLFLKYFNNSIISEMNDAAQLTLEGNKIAFTTDSFVVNPIFFNGGNIGKLAVCGTVNDIAVSGAKPLFLSSAFIIEEGFEKDKLEEIVKAMAEEAEKAGIKIVAGDTKVVEKGSADGIFINTTGIGTIRDNVNIKACNAMPGDVVIVNGTLGDHGITIMCERNGLGFDGDIKSDCASLNGLIESMLEVCPSIHVLRDATRGGVAAVLNEIAEASNVSIRLREKSIPVKNEILGVCEFLGLDPLYIANEGKLCVFVPEEYADEVLEIMKKHPLGTDSSIIGKVVESGNSKVYIDTVVGGQRIVDMPSGQQLPRIC</sequence>
<dbReference type="CDD" id="cd02197">
    <property type="entry name" value="HypE"/>
    <property type="match status" value="1"/>
</dbReference>
<dbReference type="GO" id="GO:0051604">
    <property type="term" value="P:protein maturation"/>
    <property type="evidence" value="ECO:0007669"/>
    <property type="project" value="TreeGrafter"/>
</dbReference>
<evidence type="ECO:0000313" key="7">
    <source>
        <dbReference type="Proteomes" id="UP000265930"/>
    </source>
</evidence>
<comment type="similarity">
    <text evidence="1">Belongs to the HypE family.</text>
</comment>
<dbReference type="AlphaFoldDB" id="A0A1V4ILH3"/>
<organism evidence="4 6">
    <name type="scientific">Clostridium chromiireducens</name>
    <dbReference type="NCBI Taxonomy" id="225345"/>
    <lineage>
        <taxon>Bacteria</taxon>
        <taxon>Bacillati</taxon>
        <taxon>Bacillota</taxon>
        <taxon>Clostridia</taxon>
        <taxon>Eubacteriales</taxon>
        <taxon>Clostridiaceae</taxon>
        <taxon>Clostridium</taxon>
    </lineage>
</organism>
<reference evidence="5 7" key="2">
    <citation type="submission" date="2018-08" db="EMBL/GenBank/DDBJ databases">
        <title>Genome of Clostridium chromiireducens C1, DSM12136.</title>
        <authorList>
            <person name="Xing M."/>
            <person name="Wei Y."/>
            <person name="Ang E.L."/>
            <person name="Zhao H."/>
            <person name="Zhang Y."/>
        </authorList>
    </citation>
    <scope>NUCLEOTIDE SEQUENCE [LARGE SCALE GENOMIC DNA]</scope>
    <source>
        <strain evidence="5 7">C1</strain>
    </source>
</reference>
<evidence type="ECO:0000259" key="3">
    <source>
        <dbReference type="Pfam" id="PF02769"/>
    </source>
</evidence>
<dbReference type="Proteomes" id="UP000265930">
    <property type="component" value="Unassembled WGS sequence"/>
</dbReference>
<dbReference type="STRING" id="225345.CLCHR_28200"/>
<dbReference type="EMBL" id="QXDJ01000001">
    <property type="protein sequence ID" value="RII36537.1"/>
    <property type="molecule type" value="Genomic_DNA"/>
</dbReference>
<dbReference type="PANTHER" id="PTHR30303:SF0">
    <property type="entry name" value="CARBAMOYL DEHYDRATASE HYPE"/>
    <property type="match status" value="1"/>
</dbReference>
<dbReference type="EMBL" id="MZGT01000037">
    <property type="protein sequence ID" value="OPJ60694.1"/>
    <property type="molecule type" value="Genomic_DNA"/>
</dbReference>
<protein>
    <submittedName>
        <fullName evidence="5">Hydrogenase expression/formation protein HypE</fullName>
    </submittedName>
    <submittedName>
        <fullName evidence="4">Hydrogenase isoenzymes formation protein HypE</fullName>
    </submittedName>
</protein>
<dbReference type="Pfam" id="PF02769">
    <property type="entry name" value="AIRS_C"/>
    <property type="match status" value="1"/>
</dbReference>
<dbReference type="Gene3D" id="3.30.1330.10">
    <property type="entry name" value="PurM-like, N-terminal domain"/>
    <property type="match status" value="1"/>
</dbReference>
<dbReference type="InterPro" id="IPR011854">
    <property type="entry name" value="HypE"/>
</dbReference>
<dbReference type="InterPro" id="IPR036921">
    <property type="entry name" value="PurM-like_N_sf"/>
</dbReference>
<dbReference type="Gene3D" id="3.90.650.10">
    <property type="entry name" value="PurM-like C-terminal domain"/>
    <property type="match status" value="1"/>
</dbReference>
<dbReference type="InterPro" id="IPR036676">
    <property type="entry name" value="PurM-like_C_sf"/>
</dbReference>
<dbReference type="PIRSF" id="PIRSF005644">
    <property type="entry name" value="Hdrgns_mtr_HypE"/>
    <property type="match status" value="1"/>
</dbReference>
<feature type="domain" description="PurM-like C-terminal" evidence="3">
    <location>
        <begin position="163"/>
        <end position="314"/>
    </location>
</feature>
<comment type="caution">
    <text evidence="4">The sequence shown here is derived from an EMBL/GenBank/DDBJ whole genome shotgun (WGS) entry which is preliminary data.</text>
</comment>
<proteinExistence type="inferred from homology"/>
<gene>
    <name evidence="4" type="primary">hypE_2</name>
    <name evidence="5" type="synonym">hypE</name>
    <name evidence="4" type="ORF">CLCHR_28200</name>
    <name evidence="5" type="ORF">D2A34_03890</name>
</gene>
<evidence type="ECO:0000313" key="6">
    <source>
        <dbReference type="Proteomes" id="UP000191056"/>
    </source>
</evidence>
<dbReference type="PANTHER" id="PTHR30303">
    <property type="entry name" value="HYDROGENASE ISOENZYMES FORMATION PROTEIN HYPE"/>
    <property type="match status" value="1"/>
</dbReference>
<evidence type="ECO:0000313" key="5">
    <source>
        <dbReference type="EMBL" id="RII36537.1"/>
    </source>
</evidence>
<evidence type="ECO:0000256" key="1">
    <source>
        <dbReference type="ARBA" id="ARBA00006243"/>
    </source>
</evidence>
<dbReference type="OrthoDB" id="9801934at2"/>
<name>A0A1V4ILH3_9CLOT</name>
<dbReference type="NCBIfam" id="TIGR02124">
    <property type="entry name" value="hypE"/>
    <property type="match status" value="1"/>
</dbReference>
<dbReference type="SUPFAM" id="SSF55326">
    <property type="entry name" value="PurM N-terminal domain-like"/>
    <property type="match status" value="1"/>
</dbReference>
<dbReference type="SUPFAM" id="SSF56042">
    <property type="entry name" value="PurM C-terminal domain-like"/>
    <property type="match status" value="1"/>
</dbReference>
<accession>A0A1V4ILH3</accession>
<dbReference type="Pfam" id="PF00586">
    <property type="entry name" value="AIRS"/>
    <property type="match status" value="1"/>
</dbReference>